<comment type="caution">
    <text evidence="1">The sequence shown here is derived from an EMBL/GenBank/DDBJ whole genome shotgun (WGS) entry which is preliminary data.</text>
</comment>
<protein>
    <submittedName>
        <fullName evidence="1">Uncharacterized protein</fullName>
    </submittedName>
</protein>
<reference evidence="1" key="1">
    <citation type="journal article" date="2014" name="Front. Microbiol.">
        <title>High frequency of phylogenetically diverse reductive dehalogenase-homologous genes in deep subseafloor sedimentary metagenomes.</title>
        <authorList>
            <person name="Kawai M."/>
            <person name="Futagami T."/>
            <person name="Toyoda A."/>
            <person name="Takaki Y."/>
            <person name="Nishi S."/>
            <person name="Hori S."/>
            <person name="Arai W."/>
            <person name="Tsubouchi T."/>
            <person name="Morono Y."/>
            <person name="Uchiyama I."/>
            <person name="Ito T."/>
            <person name="Fujiyama A."/>
            <person name="Inagaki F."/>
            <person name="Takami H."/>
        </authorList>
    </citation>
    <scope>NUCLEOTIDE SEQUENCE</scope>
    <source>
        <strain evidence="1">Expedition CK06-06</strain>
    </source>
</reference>
<accession>X0TDB4</accession>
<sequence length="159" mass="18345">MSSEEENEIIDEVEALLKDLNLGDSYTLKSADKKSAHSQVIDAFKKYWNNKYPYFERYGQQYIDFVGKDGRAEGHILLVMEVDARASGGVKNCVKLANTRSTNKVWIHISRSEDAQEQFDRALYDIQRLLVMREEDKESFGNFVAFLKTPEEVKKVVLL</sequence>
<gene>
    <name evidence="1" type="ORF">S01H1_05505</name>
</gene>
<organism evidence="1">
    <name type="scientific">marine sediment metagenome</name>
    <dbReference type="NCBI Taxonomy" id="412755"/>
    <lineage>
        <taxon>unclassified sequences</taxon>
        <taxon>metagenomes</taxon>
        <taxon>ecological metagenomes</taxon>
    </lineage>
</organism>
<dbReference type="EMBL" id="BARS01002867">
    <property type="protein sequence ID" value="GAF74035.1"/>
    <property type="molecule type" value="Genomic_DNA"/>
</dbReference>
<dbReference type="AlphaFoldDB" id="X0TDB4"/>
<proteinExistence type="predicted"/>
<evidence type="ECO:0000313" key="1">
    <source>
        <dbReference type="EMBL" id="GAF74035.1"/>
    </source>
</evidence>
<name>X0TDB4_9ZZZZ</name>